<accession>T1GK63</accession>
<reference evidence="2" key="1">
    <citation type="submission" date="2013-02" db="EMBL/GenBank/DDBJ databases">
        <authorList>
            <person name="Hughes D."/>
        </authorList>
    </citation>
    <scope>NUCLEOTIDE SEQUENCE</scope>
    <source>
        <strain>Durham</strain>
        <strain evidence="2">NC isolate 2 -- Noor lab</strain>
    </source>
</reference>
<dbReference type="HOGENOM" id="CLU_2963420_0_0_1"/>
<dbReference type="EnsemblMetazoa" id="MESCA003880-RA">
    <property type="protein sequence ID" value="MESCA003880-PA"/>
    <property type="gene ID" value="MESCA003880"/>
</dbReference>
<name>T1GK63_MEGSC</name>
<evidence type="ECO:0000313" key="2">
    <source>
        <dbReference type="Proteomes" id="UP000015102"/>
    </source>
</evidence>
<dbReference type="EMBL" id="CAQQ02053013">
    <property type="status" value="NOT_ANNOTATED_CDS"/>
    <property type="molecule type" value="Genomic_DNA"/>
</dbReference>
<keyword evidence="2" id="KW-1185">Reference proteome</keyword>
<organism evidence="1 2">
    <name type="scientific">Megaselia scalaris</name>
    <name type="common">Humpbacked fly</name>
    <name type="synonym">Phora scalaris</name>
    <dbReference type="NCBI Taxonomy" id="36166"/>
    <lineage>
        <taxon>Eukaryota</taxon>
        <taxon>Metazoa</taxon>
        <taxon>Ecdysozoa</taxon>
        <taxon>Arthropoda</taxon>
        <taxon>Hexapoda</taxon>
        <taxon>Insecta</taxon>
        <taxon>Pterygota</taxon>
        <taxon>Neoptera</taxon>
        <taxon>Endopterygota</taxon>
        <taxon>Diptera</taxon>
        <taxon>Brachycera</taxon>
        <taxon>Muscomorpha</taxon>
        <taxon>Platypezoidea</taxon>
        <taxon>Phoridae</taxon>
        <taxon>Megaseliini</taxon>
        <taxon>Megaselia</taxon>
    </lineage>
</organism>
<sequence length="59" mass="6914">METDYIDIDPETKEDLEPDGVRSYRVMIEQLVSPSCEQQQKNGELWKAAMIKRDLIEDI</sequence>
<dbReference type="EMBL" id="CAQQ02053014">
    <property type="status" value="NOT_ANNOTATED_CDS"/>
    <property type="molecule type" value="Genomic_DNA"/>
</dbReference>
<dbReference type="Proteomes" id="UP000015102">
    <property type="component" value="Unassembled WGS sequence"/>
</dbReference>
<reference evidence="1" key="2">
    <citation type="submission" date="2015-06" db="UniProtKB">
        <authorList>
            <consortium name="EnsemblMetazoa"/>
        </authorList>
    </citation>
    <scope>IDENTIFICATION</scope>
</reference>
<proteinExistence type="predicted"/>
<evidence type="ECO:0000313" key="1">
    <source>
        <dbReference type="EnsemblMetazoa" id="MESCA003880-PA"/>
    </source>
</evidence>
<dbReference type="AlphaFoldDB" id="T1GK63"/>
<protein>
    <submittedName>
        <fullName evidence="1">Uncharacterized protein</fullName>
    </submittedName>
</protein>